<keyword evidence="5" id="KW-1185">Reference proteome</keyword>
<evidence type="ECO:0000256" key="2">
    <source>
        <dbReference type="SAM" id="SignalP"/>
    </source>
</evidence>
<feature type="chain" id="PRO_5003325985" description="DUF4124 domain-containing protein" evidence="2">
    <location>
        <begin position="23"/>
        <end position="178"/>
    </location>
</feature>
<dbReference type="eggNOG" id="COG0695">
    <property type="taxonomic scope" value="Bacteria"/>
</dbReference>
<dbReference type="Gene3D" id="3.40.30.10">
    <property type="entry name" value="Glutaredoxin"/>
    <property type="match status" value="1"/>
</dbReference>
<feature type="signal peptide" evidence="2">
    <location>
        <begin position="1"/>
        <end position="22"/>
    </location>
</feature>
<dbReference type="RefSeq" id="WP_008064596.1">
    <property type="nucleotide sequence ID" value="NZ_AFHG01000059.1"/>
</dbReference>
<sequence>MKLHRLICIVLAGALCAGTAVAQTYKWKDAQGRTHYTDTPPPPDARSVTEKKLQPSVVEQGASYAEREAMKNAPVTVWFGNECDKLCESAQALLRDRAIAYTEQRITTEEQKAAFTARFKVKEARVPAIAAGADQLMGYSADAWNRLLDRAGYPAKGSAKPPAPKPVTGEPADGAAKQ</sequence>
<dbReference type="EMBL" id="AFHG01000059">
    <property type="protein sequence ID" value="EGK69912.1"/>
    <property type="molecule type" value="Genomic_DNA"/>
</dbReference>
<gene>
    <name evidence="4" type="ORF">METUNv1_03878</name>
</gene>
<reference evidence="4 5" key="1">
    <citation type="journal article" date="2011" name="J. Bacteriol.">
        <title>Genome sequence of Methyloversatilis universalis FAM5T, a methylotrophic representative of the order Rhodocyclales.</title>
        <authorList>
            <person name="Kittichotirat W."/>
            <person name="Good N.M."/>
            <person name="Hall R."/>
            <person name="Bringel F."/>
            <person name="Lajus A."/>
            <person name="Medigue C."/>
            <person name="Smalley N.E."/>
            <person name="Beck D."/>
            <person name="Bumgarner R."/>
            <person name="Vuilleumier S."/>
            <person name="Kalyuzhnaya M.G."/>
        </authorList>
    </citation>
    <scope>NUCLEOTIDE SEQUENCE [LARGE SCALE GENOMIC DNA]</scope>
    <source>
        <strain evidence="5">ATCC BAA-1314 / JCM 13912 / FAM5</strain>
    </source>
</reference>
<dbReference type="STRING" id="1000565.METUNv1_03878"/>
<keyword evidence="2" id="KW-0732">Signal</keyword>
<dbReference type="InterPro" id="IPR025392">
    <property type="entry name" value="DUF4124"/>
</dbReference>
<feature type="domain" description="DUF4124" evidence="3">
    <location>
        <begin position="14"/>
        <end position="57"/>
    </location>
</feature>
<feature type="region of interest" description="Disordered" evidence="1">
    <location>
        <begin position="152"/>
        <end position="178"/>
    </location>
</feature>
<dbReference type="AlphaFoldDB" id="F5RHT0"/>
<organism evidence="4 5">
    <name type="scientific">Methyloversatilis universalis (strain ATCC BAA-1314 / DSM 25237 / JCM 13912 / CCUG 52030 / FAM5)</name>
    <dbReference type="NCBI Taxonomy" id="1000565"/>
    <lineage>
        <taxon>Bacteria</taxon>
        <taxon>Pseudomonadati</taxon>
        <taxon>Pseudomonadota</taxon>
        <taxon>Betaproteobacteria</taxon>
        <taxon>Nitrosomonadales</taxon>
        <taxon>Sterolibacteriaceae</taxon>
        <taxon>Methyloversatilis</taxon>
    </lineage>
</organism>
<comment type="caution">
    <text evidence="4">The sequence shown here is derived from an EMBL/GenBank/DDBJ whole genome shotgun (WGS) entry which is preliminary data.</text>
</comment>
<evidence type="ECO:0000259" key="3">
    <source>
        <dbReference type="Pfam" id="PF13511"/>
    </source>
</evidence>
<accession>F5RHT0</accession>
<evidence type="ECO:0000256" key="1">
    <source>
        <dbReference type="SAM" id="MobiDB-lite"/>
    </source>
</evidence>
<dbReference type="OrthoDB" id="8794394at2"/>
<evidence type="ECO:0000313" key="4">
    <source>
        <dbReference type="EMBL" id="EGK69912.1"/>
    </source>
</evidence>
<dbReference type="Proteomes" id="UP000005019">
    <property type="component" value="Unassembled WGS sequence"/>
</dbReference>
<protein>
    <recommendedName>
        <fullName evidence="3">DUF4124 domain-containing protein</fullName>
    </recommendedName>
</protein>
<feature type="region of interest" description="Disordered" evidence="1">
    <location>
        <begin position="32"/>
        <end position="53"/>
    </location>
</feature>
<evidence type="ECO:0000313" key="5">
    <source>
        <dbReference type="Proteomes" id="UP000005019"/>
    </source>
</evidence>
<name>F5RHT0_METUF</name>
<dbReference type="Pfam" id="PF13511">
    <property type="entry name" value="DUF4124"/>
    <property type="match status" value="1"/>
</dbReference>
<proteinExistence type="predicted"/>